<dbReference type="Proteomes" id="UP000254737">
    <property type="component" value="Unassembled WGS sequence"/>
</dbReference>
<dbReference type="GO" id="GO:0043565">
    <property type="term" value="F:sequence-specific DNA binding"/>
    <property type="evidence" value="ECO:0007669"/>
    <property type="project" value="InterPro"/>
</dbReference>
<dbReference type="Pfam" id="PF12833">
    <property type="entry name" value="HTH_18"/>
    <property type="match status" value="1"/>
</dbReference>
<dbReference type="InterPro" id="IPR018060">
    <property type="entry name" value="HTH_AraC"/>
</dbReference>
<keyword evidence="2" id="KW-0238">DNA-binding</keyword>
<feature type="domain" description="HTH araC/xylS-type" evidence="4">
    <location>
        <begin position="158"/>
        <end position="254"/>
    </location>
</feature>
<dbReference type="PANTHER" id="PTHR43280:SF2">
    <property type="entry name" value="HTH-TYPE TRANSCRIPTIONAL REGULATOR EXSA"/>
    <property type="match status" value="1"/>
</dbReference>
<dbReference type="SMART" id="SM00342">
    <property type="entry name" value="HTH_ARAC"/>
    <property type="match status" value="1"/>
</dbReference>
<evidence type="ECO:0000313" key="5">
    <source>
        <dbReference type="EMBL" id="STD55311.1"/>
    </source>
</evidence>
<dbReference type="SUPFAM" id="SSF46689">
    <property type="entry name" value="Homeodomain-like"/>
    <property type="match status" value="1"/>
</dbReference>
<name>A0A376G5N7_9FLAO</name>
<dbReference type="STRING" id="343874.GCA_000805695_02782"/>
<proteinExistence type="predicted"/>
<evidence type="ECO:0000256" key="1">
    <source>
        <dbReference type="ARBA" id="ARBA00023015"/>
    </source>
</evidence>
<keyword evidence="1" id="KW-0805">Transcription regulation</keyword>
<evidence type="ECO:0000313" key="6">
    <source>
        <dbReference type="Proteomes" id="UP000254737"/>
    </source>
</evidence>
<sequence>MNIEYYKPKNKILQKYVDGYYFIQEDKQSGSVEYETFPNNNIFYTINKNTIVKEEKENIFLSSSNDNTIIGSLVLSYSKPMRIFYTHLFDEITICFKPLGIFHFDVTDFNSESKKTLIDYNLFEDITEFSAKLFDLTMNEKAIGLEKYLISKLIEVDLSFMENIIRDVENEIKIEDISTKYSISRQYLNRIFKKHLGKSPSEYRKVYRFRNSLLNKKESKNLTELSSNDYYDQSHFIKDFKSITKLKPNQFFKEVDLEKDTLLKFFD</sequence>
<keyword evidence="3" id="KW-0804">Transcription</keyword>
<reference evidence="5 6" key="1">
    <citation type="submission" date="2018-06" db="EMBL/GenBank/DDBJ databases">
        <authorList>
            <consortium name="Pathogen Informatics"/>
            <person name="Doyle S."/>
        </authorList>
    </citation>
    <scope>NUCLEOTIDE SEQUENCE [LARGE SCALE GENOMIC DNA]</scope>
    <source>
        <strain evidence="5 6">NCTC13456</strain>
    </source>
</reference>
<accession>A0A376G5N7</accession>
<dbReference type="EMBL" id="UFXS01000001">
    <property type="protein sequence ID" value="STD55311.1"/>
    <property type="molecule type" value="Genomic_DNA"/>
</dbReference>
<evidence type="ECO:0000256" key="2">
    <source>
        <dbReference type="ARBA" id="ARBA00023125"/>
    </source>
</evidence>
<evidence type="ECO:0000256" key="3">
    <source>
        <dbReference type="ARBA" id="ARBA00023163"/>
    </source>
</evidence>
<dbReference type="Gene3D" id="1.10.10.60">
    <property type="entry name" value="Homeodomain-like"/>
    <property type="match status" value="1"/>
</dbReference>
<dbReference type="GO" id="GO:0003700">
    <property type="term" value="F:DNA-binding transcription factor activity"/>
    <property type="evidence" value="ECO:0007669"/>
    <property type="project" value="InterPro"/>
</dbReference>
<gene>
    <name evidence="5" type="ORF">NCTC13456_01469</name>
</gene>
<dbReference type="PANTHER" id="PTHR43280">
    <property type="entry name" value="ARAC-FAMILY TRANSCRIPTIONAL REGULATOR"/>
    <property type="match status" value="1"/>
</dbReference>
<dbReference type="AlphaFoldDB" id="A0A376G5N7"/>
<evidence type="ECO:0000259" key="4">
    <source>
        <dbReference type="PROSITE" id="PS01124"/>
    </source>
</evidence>
<organism evidence="5 6">
    <name type="scientific">Empedobacter falsenii</name>
    <dbReference type="NCBI Taxonomy" id="343874"/>
    <lineage>
        <taxon>Bacteria</taxon>
        <taxon>Pseudomonadati</taxon>
        <taxon>Bacteroidota</taxon>
        <taxon>Flavobacteriia</taxon>
        <taxon>Flavobacteriales</taxon>
        <taxon>Weeksellaceae</taxon>
        <taxon>Empedobacter</taxon>
    </lineage>
</organism>
<dbReference type="InterPro" id="IPR009057">
    <property type="entry name" value="Homeodomain-like_sf"/>
</dbReference>
<dbReference type="PROSITE" id="PS01124">
    <property type="entry name" value="HTH_ARAC_FAMILY_2"/>
    <property type="match status" value="1"/>
</dbReference>
<protein>
    <submittedName>
        <fullName evidence="5">DNA gyrase inhibitor</fullName>
    </submittedName>
</protein>